<dbReference type="GeneID" id="123187773"/>
<evidence type="ECO:0000313" key="16">
    <source>
        <dbReference type="Proteomes" id="UP000019116"/>
    </source>
</evidence>
<keyword evidence="7" id="KW-0067">ATP-binding</keyword>
<dbReference type="SUPFAM" id="SSF56801">
    <property type="entry name" value="Acetyl-CoA synthetase-like"/>
    <property type="match status" value="1"/>
</dbReference>
<evidence type="ECO:0000256" key="11">
    <source>
        <dbReference type="ARBA" id="ARBA00034223"/>
    </source>
</evidence>
<dbReference type="GO" id="GO:0009698">
    <property type="term" value="P:phenylpropanoid metabolic process"/>
    <property type="evidence" value="ECO:0007669"/>
    <property type="project" value="UniProtKB-KW"/>
</dbReference>
<sequence length="542" mass="57763">MGSLPEQQQQQVVFRSTLPDIVIPDHLPLHDYVFERLAERRDRACLIDGATGETLTVGDVHRLSRRVAAGLYSLGVRNGSTVMLLLPNCVEFALAFLAASRLGAATTTANPLHTPPEIAKQAAASRATLVVTEPAFVAKVRGLAGVVIVATGDGAEGCASFSDLAAADDSALHEAPIDVASDVVALPYSSGTTGLPKGVMLSHRGLVTSVAQLVDGDNPNLHLREDDVVLCVLPMFHVYSLHSILLCGLRAGAALVVMKRFDTVKMMQLVERHGITIAPLVPPIVVEMAKGDAMDRHDLSSVRMVISGAAPMGKELQDIIHAKLPNAVLGQGYGMTEAGPVLSMCMAFAKEPSPVKSGACGTVVRNAELKIVDPETGVCLGRNQPGEICIRGRQIMKGYLDNPEATAETVDKEGWLHTGDVGFVDADDEIFIVDRLKELIKYKGFQVAPAELEAMLIAHPGIADAAVVPMKDDASGEVPVAFVVPSSDSADMTEDEIKQYVAKQVVFYKRLQKVFFVSTIPKAPSGKILRKDLRAKLAVGSC</sequence>
<reference evidence="15" key="1">
    <citation type="submission" date="2018-08" db="EMBL/GenBank/DDBJ databases">
        <authorList>
            <person name="Rossello M."/>
        </authorList>
    </citation>
    <scope>NUCLEOTIDE SEQUENCE [LARGE SCALE GENOMIC DNA]</scope>
    <source>
        <strain evidence="15">cv. Chinese Spring</strain>
    </source>
</reference>
<protein>
    <recommendedName>
        <fullName evidence="4">4-coumarate--CoA ligase</fullName>
        <ecNumber evidence="4">6.2.1.12</ecNumber>
    </recommendedName>
</protein>
<feature type="domain" description="AMP-binding enzyme C-terminal" evidence="14">
    <location>
        <begin position="451"/>
        <end position="527"/>
    </location>
</feature>
<dbReference type="GO" id="GO:0016405">
    <property type="term" value="F:CoA-ligase activity"/>
    <property type="evidence" value="ECO:0000318"/>
    <property type="project" value="GO_Central"/>
</dbReference>
<dbReference type="InterPro" id="IPR020845">
    <property type="entry name" value="AMP-binding_CS"/>
</dbReference>
<dbReference type="PROSITE" id="PS00455">
    <property type="entry name" value="AMP_BINDING"/>
    <property type="match status" value="1"/>
</dbReference>
<dbReference type="FunFam" id="3.40.50.12780:FF:000003">
    <property type="entry name" value="Long-chain-fatty-acid--CoA ligase FadD"/>
    <property type="match status" value="1"/>
</dbReference>
<dbReference type="GO" id="GO:0005524">
    <property type="term" value="F:ATP binding"/>
    <property type="evidence" value="ECO:0007669"/>
    <property type="project" value="UniProtKB-KW"/>
</dbReference>
<accession>A0A3B6AUI6</accession>
<dbReference type="GO" id="GO:0016207">
    <property type="term" value="F:4-coumarate-CoA ligase activity"/>
    <property type="evidence" value="ECO:0007669"/>
    <property type="project" value="UniProtKB-EC"/>
</dbReference>
<dbReference type="Gramene" id="TraesSTA2A03G00623740.1">
    <property type="protein sequence ID" value="TraesSTA2A03G00623740.1"/>
    <property type="gene ID" value="TraesSTA2A03G00623740"/>
</dbReference>
<dbReference type="FunFam" id="3.30.300.30:FF:000007">
    <property type="entry name" value="4-coumarate--CoA ligase 2"/>
    <property type="match status" value="1"/>
</dbReference>
<evidence type="ECO:0000256" key="5">
    <source>
        <dbReference type="ARBA" id="ARBA00022598"/>
    </source>
</evidence>
<dbReference type="InterPro" id="IPR045851">
    <property type="entry name" value="AMP-bd_C_sf"/>
</dbReference>
<dbReference type="EC" id="6.2.1.12" evidence="4"/>
<evidence type="ECO:0000256" key="2">
    <source>
        <dbReference type="ARBA" id="ARBA00004930"/>
    </source>
</evidence>
<dbReference type="CDD" id="cd05904">
    <property type="entry name" value="4CL"/>
    <property type="match status" value="1"/>
</dbReference>
<evidence type="ECO:0000256" key="1">
    <source>
        <dbReference type="ARBA" id="ARBA00001946"/>
    </source>
</evidence>
<reference evidence="15" key="2">
    <citation type="submission" date="2018-10" db="UniProtKB">
        <authorList>
            <consortium name="EnsemblPlants"/>
        </authorList>
    </citation>
    <scope>IDENTIFICATION</scope>
</reference>
<keyword evidence="8" id="KW-0460">Magnesium</keyword>
<dbReference type="OrthoDB" id="10253869at2759"/>
<keyword evidence="5" id="KW-0436">Ligase</keyword>
<keyword evidence="6" id="KW-0547">Nucleotide-binding</keyword>
<dbReference type="Gene3D" id="3.40.50.12780">
    <property type="entry name" value="N-terminal domain of ligase-like"/>
    <property type="match status" value="1"/>
</dbReference>
<dbReference type="PANTHER" id="PTHR24096">
    <property type="entry name" value="LONG-CHAIN-FATTY-ACID--COA LIGASE"/>
    <property type="match status" value="1"/>
</dbReference>
<evidence type="ECO:0000256" key="4">
    <source>
        <dbReference type="ARBA" id="ARBA00012959"/>
    </source>
</evidence>
<comment type="catalytic activity">
    <reaction evidence="11">
        <text>(E)-4-coumaroyl-AMP + CoA = (E)-4-coumaroyl-CoA + AMP + H(+)</text>
        <dbReference type="Rhea" id="RHEA:72423"/>
        <dbReference type="ChEBI" id="CHEBI:15378"/>
        <dbReference type="ChEBI" id="CHEBI:57287"/>
        <dbReference type="ChEBI" id="CHEBI:85008"/>
        <dbReference type="ChEBI" id="CHEBI:192348"/>
        <dbReference type="ChEBI" id="CHEBI:456215"/>
    </reaction>
    <physiologicalReaction direction="left-to-right" evidence="11">
        <dbReference type="Rhea" id="RHEA:72424"/>
    </physiologicalReaction>
</comment>
<evidence type="ECO:0000256" key="3">
    <source>
        <dbReference type="ARBA" id="ARBA00006432"/>
    </source>
</evidence>
<dbReference type="Gene3D" id="3.30.300.30">
    <property type="match status" value="1"/>
</dbReference>
<dbReference type="STRING" id="4565.A0A3B6AUI6"/>
<evidence type="ECO:0000256" key="10">
    <source>
        <dbReference type="ARBA" id="ARBA00034219"/>
    </source>
</evidence>
<keyword evidence="9" id="KW-0587">Phenylpropanoid metabolism</keyword>
<dbReference type="Pfam" id="PF13193">
    <property type="entry name" value="AMP-binding_C"/>
    <property type="match status" value="1"/>
</dbReference>
<organism evidence="15">
    <name type="scientific">Triticum aestivum</name>
    <name type="common">Wheat</name>
    <dbReference type="NCBI Taxonomy" id="4565"/>
    <lineage>
        <taxon>Eukaryota</taxon>
        <taxon>Viridiplantae</taxon>
        <taxon>Streptophyta</taxon>
        <taxon>Embryophyta</taxon>
        <taxon>Tracheophyta</taxon>
        <taxon>Spermatophyta</taxon>
        <taxon>Magnoliopsida</taxon>
        <taxon>Liliopsida</taxon>
        <taxon>Poales</taxon>
        <taxon>Poaceae</taxon>
        <taxon>BOP clade</taxon>
        <taxon>Pooideae</taxon>
        <taxon>Triticodae</taxon>
        <taxon>Triticeae</taxon>
        <taxon>Triticinae</taxon>
        <taxon>Triticum</taxon>
    </lineage>
</organism>
<name>A0A3B6AUI6_WHEAT</name>
<comment type="catalytic activity">
    <reaction evidence="12">
        <text>(E)-4-coumarate + ATP + CoA = (E)-4-coumaroyl-CoA + AMP + diphosphate</text>
        <dbReference type="Rhea" id="RHEA:19641"/>
        <dbReference type="ChEBI" id="CHEBI:12876"/>
        <dbReference type="ChEBI" id="CHEBI:30616"/>
        <dbReference type="ChEBI" id="CHEBI:33019"/>
        <dbReference type="ChEBI" id="CHEBI:57287"/>
        <dbReference type="ChEBI" id="CHEBI:85008"/>
        <dbReference type="ChEBI" id="CHEBI:456215"/>
        <dbReference type="EC" id="6.2.1.12"/>
    </reaction>
    <physiologicalReaction direction="left-to-right" evidence="12">
        <dbReference type="Rhea" id="RHEA:19642"/>
    </physiologicalReaction>
</comment>
<evidence type="ECO:0000256" key="7">
    <source>
        <dbReference type="ARBA" id="ARBA00022840"/>
    </source>
</evidence>
<evidence type="ECO:0000256" key="6">
    <source>
        <dbReference type="ARBA" id="ARBA00022741"/>
    </source>
</evidence>
<comment type="cofactor">
    <cofactor evidence="1">
        <name>Mg(2+)</name>
        <dbReference type="ChEBI" id="CHEBI:18420"/>
    </cofactor>
</comment>
<dbReference type="PANTHER" id="PTHR24096:SF406">
    <property type="entry name" value="4-COUMARATE--COA LIGASE 2"/>
    <property type="match status" value="1"/>
</dbReference>
<dbReference type="RefSeq" id="XP_044455635.1">
    <property type="nucleotide sequence ID" value="XM_044599700.1"/>
</dbReference>
<dbReference type="OMA" id="HTERYHI"/>
<dbReference type="Gramene" id="TraesNOR2A03G00633710.1">
    <property type="protein sequence ID" value="TraesNOR2A03G00633710.1"/>
    <property type="gene ID" value="TraesNOR2A03G00633710"/>
</dbReference>
<evidence type="ECO:0000256" key="9">
    <source>
        <dbReference type="ARBA" id="ARBA00023051"/>
    </source>
</evidence>
<feature type="domain" description="AMP-dependent synthetase/ligase" evidence="13">
    <location>
        <begin position="35"/>
        <end position="400"/>
    </location>
</feature>
<dbReference type="Gramene" id="TraesCLE_scaffold_053922_01G000300.1">
    <property type="protein sequence ID" value="TraesCLE_scaffold_053922_01G000300.1"/>
    <property type="gene ID" value="TraesCLE_scaffold_053922_01G000300"/>
</dbReference>
<dbReference type="Gramene" id="TraesCAD_scaffold_078671_01G000200.1">
    <property type="protein sequence ID" value="TraesCAD_scaffold_078671_01G000200.1"/>
    <property type="gene ID" value="TraesCAD_scaffold_078671_01G000200"/>
</dbReference>
<keyword evidence="16" id="KW-1185">Reference proteome</keyword>
<comment type="catalytic activity">
    <reaction evidence="10">
        <text>(E)-4-coumarate + ATP + H(+) = (E)-4-coumaroyl-AMP + diphosphate</text>
        <dbReference type="Rhea" id="RHEA:72419"/>
        <dbReference type="ChEBI" id="CHEBI:12876"/>
        <dbReference type="ChEBI" id="CHEBI:15378"/>
        <dbReference type="ChEBI" id="CHEBI:30616"/>
        <dbReference type="ChEBI" id="CHEBI:33019"/>
        <dbReference type="ChEBI" id="CHEBI:192348"/>
    </reaction>
    <physiologicalReaction direction="left-to-right" evidence="10">
        <dbReference type="Rhea" id="RHEA:72420"/>
    </physiologicalReaction>
</comment>
<comment type="similarity">
    <text evidence="3">Belongs to the ATP-dependent AMP-binding enzyme family.</text>
</comment>
<evidence type="ECO:0000259" key="13">
    <source>
        <dbReference type="Pfam" id="PF00501"/>
    </source>
</evidence>
<dbReference type="InterPro" id="IPR000873">
    <property type="entry name" value="AMP-dep_synth/lig_dom"/>
</dbReference>
<dbReference type="InterPro" id="IPR025110">
    <property type="entry name" value="AMP-bd_C"/>
</dbReference>
<dbReference type="AlphaFoldDB" id="A0A3B6AUI6"/>
<evidence type="ECO:0000256" key="8">
    <source>
        <dbReference type="ARBA" id="ARBA00022842"/>
    </source>
</evidence>
<dbReference type="PaxDb" id="4565-Traes_2AS_D86455172.1"/>
<dbReference type="Gramene" id="TraesARI2A03G00632100.1">
    <property type="protein sequence ID" value="TraesARI2A03G00632100.1"/>
    <property type="gene ID" value="TraesARI2A03G00632100"/>
</dbReference>
<dbReference type="InterPro" id="IPR042099">
    <property type="entry name" value="ANL_N_sf"/>
</dbReference>
<dbReference type="Proteomes" id="UP000019116">
    <property type="component" value="Chromosome 2A"/>
</dbReference>
<proteinExistence type="inferred from homology"/>
<evidence type="ECO:0000259" key="14">
    <source>
        <dbReference type="Pfam" id="PF13193"/>
    </source>
</evidence>
<dbReference type="Gramene" id="TraesCS2A02G145800.1">
    <property type="protein sequence ID" value="TraesCS2A02G145800.1"/>
    <property type="gene ID" value="TraesCS2A02G145800"/>
</dbReference>
<dbReference type="Gramene" id="TraesCS2A03G0298400.1">
    <property type="protein sequence ID" value="TraesCS2A03G0298400.1.CDS"/>
    <property type="gene ID" value="TraesCS2A03G0298400"/>
</dbReference>
<dbReference type="Pfam" id="PF00501">
    <property type="entry name" value="AMP-binding"/>
    <property type="match status" value="1"/>
</dbReference>
<dbReference type="EnsemblPlants" id="TraesCS2A02G145800.1">
    <property type="protein sequence ID" value="TraesCS2A02G145800.1"/>
    <property type="gene ID" value="TraesCS2A02G145800"/>
</dbReference>
<comment type="pathway">
    <text evidence="2">Phytoalexin biosynthesis; 3,4',5-trihydroxystilbene biosynthesis; 3,4',5-trihydroxystilbene from trans-4-coumarate: step 1/2.</text>
</comment>
<evidence type="ECO:0000256" key="12">
    <source>
        <dbReference type="ARBA" id="ARBA00034252"/>
    </source>
</evidence>
<dbReference type="GO" id="GO:0106290">
    <property type="term" value="F:trans-cinnamate-CoA ligase activity"/>
    <property type="evidence" value="ECO:0007669"/>
    <property type="project" value="UniProtKB-ARBA"/>
</dbReference>
<gene>
    <name evidence="15" type="primary">LOC123187773</name>
</gene>
<evidence type="ECO:0000313" key="15">
    <source>
        <dbReference type="EnsemblPlants" id="TraesCS2A02G145800.1"/>
    </source>
</evidence>
<dbReference type="SMR" id="A0A3B6AUI6"/>